<keyword evidence="8" id="KW-1185">Reference proteome</keyword>
<dbReference type="InterPro" id="IPR028082">
    <property type="entry name" value="Peripla_BP_I"/>
</dbReference>
<organism evidence="7 8">
    <name type="scientific">Variovorax soli</name>
    <dbReference type="NCBI Taxonomy" id="376815"/>
    <lineage>
        <taxon>Bacteria</taxon>
        <taxon>Pseudomonadati</taxon>
        <taxon>Pseudomonadota</taxon>
        <taxon>Betaproteobacteria</taxon>
        <taxon>Burkholderiales</taxon>
        <taxon>Comamonadaceae</taxon>
        <taxon>Variovorax</taxon>
    </lineage>
</organism>
<name>A0ABU1NKK4_9BURK</name>
<dbReference type="Gene3D" id="3.40.50.2300">
    <property type="match status" value="2"/>
</dbReference>
<keyword evidence="3 5" id="KW-0732">Signal</keyword>
<dbReference type="PANTHER" id="PTHR30483">
    <property type="entry name" value="LEUCINE-SPECIFIC-BINDING PROTEIN"/>
    <property type="match status" value="1"/>
</dbReference>
<evidence type="ECO:0000313" key="8">
    <source>
        <dbReference type="Proteomes" id="UP001184230"/>
    </source>
</evidence>
<evidence type="ECO:0000259" key="6">
    <source>
        <dbReference type="Pfam" id="PF13458"/>
    </source>
</evidence>
<dbReference type="InterPro" id="IPR000709">
    <property type="entry name" value="Leu_Ile_Val-bd"/>
</dbReference>
<proteinExistence type="inferred from homology"/>
<dbReference type="Pfam" id="PF13458">
    <property type="entry name" value="Peripla_BP_6"/>
    <property type="match status" value="1"/>
</dbReference>
<comment type="similarity">
    <text evidence="1">Belongs to the leucine-binding protein family.</text>
</comment>
<keyword evidence="2" id="KW-0813">Transport</keyword>
<evidence type="ECO:0000256" key="5">
    <source>
        <dbReference type="SAM" id="SignalP"/>
    </source>
</evidence>
<comment type="caution">
    <text evidence="7">The sequence shown here is derived from an EMBL/GenBank/DDBJ whole genome shotgun (WGS) entry which is preliminary data.</text>
</comment>
<dbReference type="PRINTS" id="PR00337">
    <property type="entry name" value="LEUILEVALBP"/>
</dbReference>
<dbReference type="InterPro" id="IPR028081">
    <property type="entry name" value="Leu-bd"/>
</dbReference>
<dbReference type="InterPro" id="IPR051010">
    <property type="entry name" value="BCAA_transport"/>
</dbReference>
<dbReference type="RefSeq" id="WP_309905376.1">
    <property type="nucleotide sequence ID" value="NZ_JAVDRF010000011.1"/>
</dbReference>
<accession>A0ABU1NKK4</accession>
<reference evidence="7 8" key="1">
    <citation type="submission" date="2023-07" db="EMBL/GenBank/DDBJ databases">
        <title>Sorghum-associated microbial communities from plants grown in Nebraska, USA.</title>
        <authorList>
            <person name="Schachtman D."/>
        </authorList>
    </citation>
    <scope>NUCLEOTIDE SEQUENCE [LARGE SCALE GENOMIC DNA]</scope>
    <source>
        <strain evidence="7 8">DS1781</strain>
    </source>
</reference>
<evidence type="ECO:0000256" key="1">
    <source>
        <dbReference type="ARBA" id="ARBA00010062"/>
    </source>
</evidence>
<evidence type="ECO:0000313" key="7">
    <source>
        <dbReference type="EMBL" id="MDR6538511.1"/>
    </source>
</evidence>
<gene>
    <name evidence="7" type="ORF">J2739_004304</name>
</gene>
<dbReference type="Proteomes" id="UP001184230">
    <property type="component" value="Unassembled WGS sequence"/>
</dbReference>
<feature type="domain" description="Leucine-binding protein" evidence="6">
    <location>
        <begin position="28"/>
        <end position="369"/>
    </location>
</feature>
<evidence type="ECO:0000256" key="3">
    <source>
        <dbReference type="ARBA" id="ARBA00022729"/>
    </source>
</evidence>
<evidence type="ECO:0000256" key="4">
    <source>
        <dbReference type="ARBA" id="ARBA00022970"/>
    </source>
</evidence>
<dbReference type="SUPFAM" id="SSF53822">
    <property type="entry name" value="Periplasmic binding protein-like I"/>
    <property type="match status" value="1"/>
</dbReference>
<feature type="chain" id="PRO_5046745781" evidence="5">
    <location>
        <begin position="24"/>
        <end position="376"/>
    </location>
</feature>
<sequence length="376" mass="39176">MHMQRRAAVTGALLLATGGLAFGQGKDIPVGVFNAMTGTYAFGGVPIQNGMKQALEEANAQGLPGGNKFKVFEGDTAGDKGQTINLVNQFVKRDNVMLILGPTISGEALAGAPVANDLKVPILAIGSSPGILATGPWAFKIQATPVDIMGFLGKLAVEKLGVSRIILLHDQSNDGYVGQKTALADYLTKAGVKIVADEKFVSSESNFLALATKMATTPADAIFIAAPAEVTANLILQIRQAGLDSKVKFIGPSTLGSLGFIKAGGKAVEGTYVVSDYSPNSPAPMNQAFVKAYQAKYKAVPDNWAGMGYALGQVAVQAVKNAGPAPDRTKIRDELAKLNQVPMVLGNGMWSVDAGRNPSYGGVLLQVKDGNFIAVQ</sequence>
<keyword evidence="4" id="KW-0029">Amino-acid transport</keyword>
<dbReference type="PANTHER" id="PTHR30483:SF6">
    <property type="entry name" value="PERIPLASMIC BINDING PROTEIN OF ABC TRANSPORTER FOR NATURAL AMINO ACIDS"/>
    <property type="match status" value="1"/>
</dbReference>
<protein>
    <submittedName>
        <fullName evidence="7">Branched-chain amino acid transport system substrate-binding protein</fullName>
    </submittedName>
</protein>
<dbReference type="EMBL" id="JAVDRF010000011">
    <property type="protein sequence ID" value="MDR6538511.1"/>
    <property type="molecule type" value="Genomic_DNA"/>
</dbReference>
<evidence type="ECO:0000256" key="2">
    <source>
        <dbReference type="ARBA" id="ARBA00022448"/>
    </source>
</evidence>
<feature type="signal peptide" evidence="5">
    <location>
        <begin position="1"/>
        <end position="23"/>
    </location>
</feature>